<comment type="caution">
    <text evidence="2">The sequence shown here is derived from an EMBL/GenBank/DDBJ whole genome shotgun (WGS) entry which is preliminary data.</text>
</comment>
<sequence>MSGMDNGHLSMEQLHKYIRNELSPSEREQADQELLECEGCMWRFAAAMKEAERGELPIVPDDGLPDMFHLEERVMAELLGSSASLAERHAEQDTTALLPGQELAEAAHTKTTARPRLGDERHQLDQPQTLAQSKVPNRRGSWLQHPVTHYAIAASVTLLLVATGALAGFSEKLQHIDEADGAAARPPFSASAEWRDEPSWSDRLVHQAGSFLDGVQALRFNK</sequence>
<proteinExistence type="predicted"/>
<dbReference type="AlphaFoldDB" id="A0A9X2MXI4"/>
<evidence type="ECO:0000313" key="2">
    <source>
        <dbReference type="EMBL" id="MCR2805287.1"/>
    </source>
</evidence>
<dbReference type="EMBL" id="JANIPJ010000010">
    <property type="protein sequence ID" value="MCR2805287.1"/>
    <property type="molecule type" value="Genomic_DNA"/>
</dbReference>
<feature type="region of interest" description="Disordered" evidence="1">
    <location>
        <begin position="107"/>
        <end position="137"/>
    </location>
</feature>
<evidence type="ECO:0008006" key="4">
    <source>
        <dbReference type="Google" id="ProtNLM"/>
    </source>
</evidence>
<dbReference type="Proteomes" id="UP001141950">
    <property type="component" value="Unassembled WGS sequence"/>
</dbReference>
<dbReference type="RefSeq" id="WP_257447439.1">
    <property type="nucleotide sequence ID" value="NZ_JANIPJ010000010.1"/>
</dbReference>
<keyword evidence="3" id="KW-1185">Reference proteome</keyword>
<reference evidence="2" key="1">
    <citation type="submission" date="2022-08" db="EMBL/GenBank/DDBJ databases">
        <title>The genomic sequence of strain Paenibacillus sp. SCIV0701.</title>
        <authorList>
            <person name="Zhao H."/>
        </authorList>
    </citation>
    <scope>NUCLEOTIDE SEQUENCE</scope>
    <source>
        <strain evidence="2">SCIV0701</strain>
    </source>
</reference>
<accession>A0A9X2MXI4</accession>
<evidence type="ECO:0000313" key="3">
    <source>
        <dbReference type="Proteomes" id="UP001141950"/>
    </source>
</evidence>
<protein>
    <recommendedName>
        <fullName evidence="4">Zinc-finger domain-containing protein</fullName>
    </recommendedName>
</protein>
<feature type="compositionally biased region" description="Polar residues" evidence="1">
    <location>
        <begin position="125"/>
        <end position="135"/>
    </location>
</feature>
<name>A0A9X2MXI4_9BACL</name>
<organism evidence="2 3">
    <name type="scientific">Paenibacillus soyae</name>
    <dbReference type="NCBI Taxonomy" id="2969249"/>
    <lineage>
        <taxon>Bacteria</taxon>
        <taxon>Bacillati</taxon>
        <taxon>Bacillota</taxon>
        <taxon>Bacilli</taxon>
        <taxon>Bacillales</taxon>
        <taxon>Paenibacillaceae</taxon>
        <taxon>Paenibacillus</taxon>
    </lineage>
</organism>
<gene>
    <name evidence="2" type="ORF">NQZ67_15475</name>
</gene>
<evidence type="ECO:0000256" key="1">
    <source>
        <dbReference type="SAM" id="MobiDB-lite"/>
    </source>
</evidence>